<accession>A0A1E4TSH2</accession>
<feature type="region of interest" description="Disordered" evidence="1">
    <location>
        <begin position="384"/>
        <end position="414"/>
    </location>
</feature>
<evidence type="ECO:0000256" key="1">
    <source>
        <dbReference type="SAM" id="MobiDB-lite"/>
    </source>
</evidence>
<organism evidence="2 3">
    <name type="scientific">Pachysolen tannophilus NRRL Y-2460</name>
    <dbReference type="NCBI Taxonomy" id="669874"/>
    <lineage>
        <taxon>Eukaryota</taxon>
        <taxon>Fungi</taxon>
        <taxon>Dikarya</taxon>
        <taxon>Ascomycota</taxon>
        <taxon>Saccharomycotina</taxon>
        <taxon>Pichiomycetes</taxon>
        <taxon>Pachysolenaceae</taxon>
        <taxon>Pachysolen</taxon>
    </lineage>
</organism>
<feature type="compositionally biased region" description="Low complexity" evidence="1">
    <location>
        <begin position="360"/>
        <end position="370"/>
    </location>
</feature>
<proteinExistence type="predicted"/>
<dbReference type="Proteomes" id="UP000094236">
    <property type="component" value="Unassembled WGS sequence"/>
</dbReference>
<evidence type="ECO:0000313" key="3">
    <source>
        <dbReference type="Proteomes" id="UP000094236"/>
    </source>
</evidence>
<reference evidence="3" key="1">
    <citation type="submission" date="2016-05" db="EMBL/GenBank/DDBJ databases">
        <title>Comparative genomics of biotechnologically important yeasts.</title>
        <authorList>
            <consortium name="DOE Joint Genome Institute"/>
            <person name="Riley R."/>
            <person name="Haridas S."/>
            <person name="Wolfe K.H."/>
            <person name="Lopes M.R."/>
            <person name="Hittinger C.T."/>
            <person name="Goker M."/>
            <person name="Salamov A."/>
            <person name="Wisecaver J."/>
            <person name="Long T.M."/>
            <person name="Aerts A.L."/>
            <person name="Barry K."/>
            <person name="Choi C."/>
            <person name="Clum A."/>
            <person name="Coughlan A.Y."/>
            <person name="Deshpande S."/>
            <person name="Douglass A.P."/>
            <person name="Hanson S.J."/>
            <person name="Klenk H.-P."/>
            <person name="Labutti K."/>
            <person name="Lapidus A."/>
            <person name="Lindquist E."/>
            <person name="Lipzen A."/>
            <person name="Meier-Kolthoff J.P."/>
            <person name="Ohm R.A."/>
            <person name="Otillar R.P."/>
            <person name="Pangilinan J."/>
            <person name="Peng Y."/>
            <person name="Rokas A."/>
            <person name="Rosa C.A."/>
            <person name="Scheuner C."/>
            <person name="Sibirny A.A."/>
            <person name="Slot J.C."/>
            <person name="Stielow J.B."/>
            <person name="Sun H."/>
            <person name="Kurtzman C.P."/>
            <person name="Blackwell M."/>
            <person name="Grigoriev I.V."/>
            <person name="Jeffries T.W."/>
        </authorList>
    </citation>
    <scope>NUCLEOTIDE SEQUENCE [LARGE SCALE GENOMIC DNA]</scope>
    <source>
        <strain evidence="3">NRRL Y-2460</strain>
    </source>
</reference>
<name>A0A1E4TSH2_PACTA</name>
<dbReference type="EMBL" id="KV454015">
    <property type="protein sequence ID" value="ODV94705.1"/>
    <property type="molecule type" value="Genomic_DNA"/>
</dbReference>
<sequence length="453" mass="51319">MRRKFVGQKLNEEEDFQDPLVSLERISSTIINNHRSSKITTADVPKGKILSASFYNPAFIKFGFYEGKEKLNKNDRRRVVSCMPNFLTNDLDLSTPPNLPQVDLLNNLETKNRNHSKKGLRVTSMCDPGSSSIFQQDVLKKPFSPSHMRKSSSVYSEDFLKQQNPVYGNRSQTLRQSSESLKLLNQILDNYSDMGEKTPLTPELTEIPDLTAVPELNYSSSSPSSSVQDAEGWFEDTNSETFSFNEKDEEKLNRIDLKSIEDQKRRARNYKPLPDIPVKRLSQASFRNYSNSPTTNKVNLMNHGIPKLTHSKKAENTPKEINYRKVVDKSLIKKEVDKNIDFSKFTRKCSMNNRSQHTNSSGSSPVSSISSSFKDLSSANSLTSSFSASSTSSVSTNDSPTLFLPKNKVKKTNQKRDLTPIEETPFRIKQEPFMLPGYEANHTTLRVVNRSIS</sequence>
<feature type="compositionally biased region" description="Low complexity" evidence="1">
    <location>
        <begin position="384"/>
        <end position="399"/>
    </location>
</feature>
<keyword evidence="3" id="KW-1185">Reference proteome</keyword>
<protein>
    <submittedName>
        <fullName evidence="2">Uncharacterized protein</fullName>
    </submittedName>
</protein>
<evidence type="ECO:0000313" key="2">
    <source>
        <dbReference type="EMBL" id="ODV94705.1"/>
    </source>
</evidence>
<feature type="region of interest" description="Disordered" evidence="1">
    <location>
        <begin position="351"/>
        <end position="370"/>
    </location>
</feature>
<dbReference type="AlphaFoldDB" id="A0A1E4TSH2"/>
<gene>
    <name evidence="2" type="ORF">PACTADRAFT_50564</name>
</gene>